<accession>A0ABT2INN4</accession>
<evidence type="ECO:0000259" key="1">
    <source>
        <dbReference type="Pfam" id="PF21781"/>
    </source>
</evidence>
<protein>
    <recommendedName>
        <fullName evidence="1">DUF6876 domain-containing protein</fullName>
    </recommendedName>
</protein>
<name>A0ABT2INN4_9FLAO</name>
<keyword evidence="3" id="KW-1185">Reference proteome</keyword>
<dbReference type="Proteomes" id="UP001142057">
    <property type="component" value="Unassembled WGS sequence"/>
</dbReference>
<gene>
    <name evidence="2" type="ORF">NZD88_20655</name>
</gene>
<organism evidence="2 3">
    <name type="scientific">Chryseobacterium pyrolae</name>
    <dbReference type="NCBI Taxonomy" id="2987481"/>
    <lineage>
        <taxon>Bacteria</taxon>
        <taxon>Pseudomonadati</taxon>
        <taxon>Bacteroidota</taxon>
        <taxon>Flavobacteriia</taxon>
        <taxon>Flavobacteriales</taxon>
        <taxon>Weeksellaceae</taxon>
        <taxon>Chryseobacterium group</taxon>
        <taxon>Chryseobacterium</taxon>
    </lineage>
</organism>
<dbReference type="EMBL" id="JANZQH010000015">
    <property type="protein sequence ID" value="MCT2409973.1"/>
    <property type="molecule type" value="Genomic_DNA"/>
</dbReference>
<evidence type="ECO:0000313" key="3">
    <source>
        <dbReference type="Proteomes" id="UP001142057"/>
    </source>
</evidence>
<proteinExistence type="predicted"/>
<dbReference type="InterPro" id="IPR049241">
    <property type="entry name" value="DUF6876"/>
</dbReference>
<dbReference type="RefSeq" id="WP_259831661.1">
    <property type="nucleotide sequence ID" value="NZ_JANZQH010000015.1"/>
</dbReference>
<comment type="caution">
    <text evidence="2">The sequence shown here is derived from an EMBL/GenBank/DDBJ whole genome shotgun (WGS) entry which is preliminary data.</text>
</comment>
<feature type="domain" description="DUF6876" evidence="1">
    <location>
        <begin position="17"/>
        <end position="120"/>
    </location>
</feature>
<evidence type="ECO:0000313" key="2">
    <source>
        <dbReference type="EMBL" id="MCT2409973.1"/>
    </source>
</evidence>
<dbReference type="Pfam" id="PF21781">
    <property type="entry name" value="DUF6876"/>
    <property type="match status" value="1"/>
</dbReference>
<reference evidence="2" key="1">
    <citation type="submission" date="2022-08" db="EMBL/GenBank/DDBJ databases">
        <title>Chryseobacterium antibioticum,isolated from the rhizosphere soil of Pyrola in Tibet.</title>
        <authorList>
            <person name="Kan Y."/>
        </authorList>
    </citation>
    <scope>NUCLEOTIDE SEQUENCE</scope>
    <source>
        <strain evidence="2">Pc2-12</strain>
    </source>
</reference>
<sequence>MMNKHNSKIRNSANDLYNIYTSREKLHEYKNGFKLTEGIYDIAVYEDCFSLIDLILEQQCGPKLEIQIWELIRREENAFNLTCSNVRNEILYEKNNLRIDFYFDYLQIFKIGKLLCLPIEKDIY</sequence>